<dbReference type="Proteomes" id="UP000765509">
    <property type="component" value="Unassembled WGS sequence"/>
</dbReference>
<proteinExistence type="predicted"/>
<gene>
    <name evidence="1" type="ORF">O181_041167</name>
</gene>
<dbReference type="Gene3D" id="3.30.70.270">
    <property type="match status" value="1"/>
</dbReference>
<sequence length="104" mass="11656">MKLTRFSQGANNSVVVYQSQMTWLLQEEIPESIGSFVDDQGMKVPRSLQNQGTLPESPSIRRFIWEYAIALKQILLRIKKAGLTISGSKFAFCVPALEMVGHVV</sequence>
<keyword evidence="2" id="KW-1185">Reference proteome</keyword>
<protein>
    <recommendedName>
        <fullName evidence="3">Reverse transcriptase</fullName>
    </recommendedName>
</protein>
<comment type="caution">
    <text evidence="1">The sequence shown here is derived from an EMBL/GenBank/DDBJ whole genome shotgun (WGS) entry which is preliminary data.</text>
</comment>
<dbReference type="InterPro" id="IPR043128">
    <property type="entry name" value="Rev_trsase/Diguanyl_cyclase"/>
</dbReference>
<dbReference type="OrthoDB" id="5599163at2759"/>
<evidence type="ECO:0000313" key="1">
    <source>
        <dbReference type="EMBL" id="MBW0501452.1"/>
    </source>
</evidence>
<evidence type="ECO:0008006" key="3">
    <source>
        <dbReference type="Google" id="ProtNLM"/>
    </source>
</evidence>
<reference evidence="1" key="1">
    <citation type="submission" date="2021-03" db="EMBL/GenBank/DDBJ databases">
        <title>Draft genome sequence of rust myrtle Austropuccinia psidii MF-1, a brazilian biotype.</title>
        <authorList>
            <person name="Quecine M.C."/>
            <person name="Pachon D.M.R."/>
            <person name="Bonatelli M.L."/>
            <person name="Correr F.H."/>
            <person name="Franceschini L.M."/>
            <person name="Leite T.F."/>
            <person name="Margarido G.R.A."/>
            <person name="Almeida C.A."/>
            <person name="Ferrarezi J.A."/>
            <person name="Labate C.A."/>
        </authorList>
    </citation>
    <scope>NUCLEOTIDE SEQUENCE</scope>
    <source>
        <strain evidence="1">MF-1</strain>
    </source>
</reference>
<accession>A0A9Q3DK93</accession>
<organism evidence="1 2">
    <name type="scientific">Austropuccinia psidii MF-1</name>
    <dbReference type="NCBI Taxonomy" id="1389203"/>
    <lineage>
        <taxon>Eukaryota</taxon>
        <taxon>Fungi</taxon>
        <taxon>Dikarya</taxon>
        <taxon>Basidiomycota</taxon>
        <taxon>Pucciniomycotina</taxon>
        <taxon>Pucciniomycetes</taxon>
        <taxon>Pucciniales</taxon>
        <taxon>Sphaerophragmiaceae</taxon>
        <taxon>Austropuccinia</taxon>
    </lineage>
</organism>
<dbReference type="AlphaFoldDB" id="A0A9Q3DK93"/>
<name>A0A9Q3DK93_9BASI</name>
<dbReference type="EMBL" id="AVOT02016329">
    <property type="protein sequence ID" value="MBW0501452.1"/>
    <property type="molecule type" value="Genomic_DNA"/>
</dbReference>
<evidence type="ECO:0000313" key="2">
    <source>
        <dbReference type="Proteomes" id="UP000765509"/>
    </source>
</evidence>